<evidence type="ECO:0000313" key="2">
    <source>
        <dbReference type="Proteomes" id="UP000005439"/>
    </source>
</evidence>
<protein>
    <recommendedName>
        <fullName evidence="3">Helix-turn-helix domain-containing protein</fullName>
    </recommendedName>
</protein>
<dbReference type="STRING" id="679936.Sulac_0372"/>
<reference evidence="1 2" key="2">
    <citation type="journal article" date="2012" name="Stand. Genomic Sci.">
        <title>Complete genome sequence of the moderately thermophilic mineral-sulfide-oxidizing firmicute Sulfobacillus acidophilus type strain (NAL(T)).</title>
        <authorList>
            <person name="Anderson I."/>
            <person name="Chertkov O."/>
            <person name="Chen A."/>
            <person name="Saunders E."/>
            <person name="Lapidus A."/>
            <person name="Nolan M."/>
            <person name="Lucas S."/>
            <person name="Hammon N."/>
            <person name="Deshpande S."/>
            <person name="Cheng J.F."/>
            <person name="Han C."/>
            <person name="Tapia R."/>
            <person name="Goodwin L.A."/>
            <person name="Pitluck S."/>
            <person name="Liolios K."/>
            <person name="Pagani I."/>
            <person name="Ivanova N."/>
            <person name="Mikhailova N."/>
            <person name="Pati A."/>
            <person name="Palaniappan K."/>
            <person name="Land M."/>
            <person name="Pan C."/>
            <person name="Rohde M."/>
            <person name="Pukall R."/>
            <person name="Goker M."/>
            <person name="Detter J.C."/>
            <person name="Woyke T."/>
            <person name="Bristow J."/>
            <person name="Eisen J.A."/>
            <person name="Markowitz V."/>
            <person name="Hugenholtz P."/>
            <person name="Kyrpides N.C."/>
            <person name="Klenk H.P."/>
            <person name="Mavromatis K."/>
        </authorList>
    </citation>
    <scope>NUCLEOTIDE SEQUENCE [LARGE SCALE GENOMIC DNA]</scope>
    <source>
        <strain evidence="2">ATCC 700253 / DSM 10332 / NAL</strain>
    </source>
</reference>
<evidence type="ECO:0000313" key="1">
    <source>
        <dbReference type="EMBL" id="AEW03941.1"/>
    </source>
</evidence>
<dbReference type="EMBL" id="CP003179">
    <property type="protein sequence ID" value="AEW03941.1"/>
    <property type="molecule type" value="Genomic_DNA"/>
</dbReference>
<sequence length="82" mass="9377">MTDEQIWEAIERETGTKRPAVVTVEEFGDIFRLSRPTAYREVSRGSVRSIRTAGTIRIPVSEVFRRFREAEALPEVPKAKAQ</sequence>
<dbReference type="PATRIC" id="fig|679936.5.peg.375"/>
<proteinExistence type="predicted"/>
<dbReference type="HOGENOM" id="CLU_194669_0_0_9"/>
<reference evidence="2" key="1">
    <citation type="submission" date="2011-12" db="EMBL/GenBank/DDBJ databases">
        <title>The complete genome of chromosome of Sulfobacillus acidophilus DSM 10332.</title>
        <authorList>
            <person name="Lucas S."/>
            <person name="Han J."/>
            <person name="Lapidus A."/>
            <person name="Bruce D."/>
            <person name="Goodwin L."/>
            <person name="Pitluck S."/>
            <person name="Peters L."/>
            <person name="Kyrpides N."/>
            <person name="Mavromatis K."/>
            <person name="Ivanova N."/>
            <person name="Mikhailova N."/>
            <person name="Chertkov O."/>
            <person name="Saunders E."/>
            <person name="Detter J.C."/>
            <person name="Tapia R."/>
            <person name="Han C."/>
            <person name="Land M."/>
            <person name="Hauser L."/>
            <person name="Markowitz V."/>
            <person name="Cheng J.-F."/>
            <person name="Hugenholtz P."/>
            <person name="Woyke T."/>
            <person name="Wu D."/>
            <person name="Pukall R."/>
            <person name="Gehrich-Schroeter G."/>
            <person name="Schneider S."/>
            <person name="Klenk H.-P."/>
            <person name="Eisen J.A."/>
        </authorList>
    </citation>
    <scope>NUCLEOTIDE SEQUENCE [LARGE SCALE GENOMIC DNA]</scope>
    <source>
        <strain evidence="2">ATCC 700253 / DSM 10332 / NAL</strain>
    </source>
</reference>
<name>G8TY34_SULAD</name>
<evidence type="ECO:0008006" key="3">
    <source>
        <dbReference type="Google" id="ProtNLM"/>
    </source>
</evidence>
<dbReference type="KEGG" id="sap:Sulac_0372"/>
<dbReference type="AlphaFoldDB" id="G8TY34"/>
<dbReference type="Proteomes" id="UP000005439">
    <property type="component" value="Chromosome"/>
</dbReference>
<accession>G8TY34</accession>
<organism evidence="1 2">
    <name type="scientific">Sulfobacillus acidophilus (strain ATCC 700253 / DSM 10332 / NAL)</name>
    <dbReference type="NCBI Taxonomy" id="679936"/>
    <lineage>
        <taxon>Bacteria</taxon>
        <taxon>Bacillati</taxon>
        <taxon>Bacillota</taxon>
        <taxon>Clostridia</taxon>
        <taxon>Eubacteriales</taxon>
        <taxon>Clostridiales Family XVII. Incertae Sedis</taxon>
        <taxon>Sulfobacillus</taxon>
    </lineage>
</organism>
<gene>
    <name evidence="1" type="ordered locus">Sulac_0372</name>
</gene>
<keyword evidence="2" id="KW-1185">Reference proteome</keyword>